<name>A0A0N4XQ86_NIPBR</name>
<reference evidence="3" key="1">
    <citation type="submission" date="2017-02" db="UniProtKB">
        <authorList>
            <consortium name="WormBaseParasite"/>
        </authorList>
    </citation>
    <scope>IDENTIFICATION</scope>
</reference>
<proteinExistence type="predicted"/>
<dbReference type="EMBL" id="UYSL01009304">
    <property type="protein sequence ID" value="VDL68280.1"/>
    <property type="molecule type" value="Genomic_DNA"/>
</dbReference>
<organism evidence="3">
    <name type="scientific">Nippostrongylus brasiliensis</name>
    <name type="common">Rat hookworm</name>
    <dbReference type="NCBI Taxonomy" id="27835"/>
    <lineage>
        <taxon>Eukaryota</taxon>
        <taxon>Metazoa</taxon>
        <taxon>Ecdysozoa</taxon>
        <taxon>Nematoda</taxon>
        <taxon>Chromadorea</taxon>
        <taxon>Rhabditida</taxon>
        <taxon>Rhabditina</taxon>
        <taxon>Rhabditomorpha</taxon>
        <taxon>Strongyloidea</taxon>
        <taxon>Heligmosomidae</taxon>
        <taxon>Nippostrongylus</taxon>
    </lineage>
</organism>
<reference evidence="1 2" key="2">
    <citation type="submission" date="2018-11" db="EMBL/GenBank/DDBJ databases">
        <authorList>
            <consortium name="Pathogen Informatics"/>
        </authorList>
    </citation>
    <scope>NUCLEOTIDE SEQUENCE [LARGE SCALE GENOMIC DNA]</scope>
</reference>
<accession>A0A0N4XQ86</accession>
<evidence type="ECO:0000313" key="3">
    <source>
        <dbReference type="WBParaSite" id="NBR_0000468801-mRNA-1"/>
    </source>
</evidence>
<keyword evidence="2" id="KW-1185">Reference proteome</keyword>
<sequence length="74" mass="8104">MYCHVRQKSTTGESEFAPPLNQTFHILLATGPAQNERAIGIHGLDPKTSSFPYIHKDPVNVMTTVKRAAAEPEG</sequence>
<gene>
    <name evidence="1" type="ORF">NBR_LOCUS4691</name>
</gene>
<dbReference type="Proteomes" id="UP000271162">
    <property type="component" value="Unassembled WGS sequence"/>
</dbReference>
<protein>
    <submittedName>
        <fullName evidence="3">GMC_oxred_C domain-containing protein</fullName>
    </submittedName>
</protein>
<dbReference type="AlphaFoldDB" id="A0A0N4XQ86"/>
<dbReference type="WBParaSite" id="NBR_0000468801-mRNA-1">
    <property type="protein sequence ID" value="NBR_0000468801-mRNA-1"/>
    <property type="gene ID" value="NBR_0000468801"/>
</dbReference>
<evidence type="ECO:0000313" key="1">
    <source>
        <dbReference type="EMBL" id="VDL68280.1"/>
    </source>
</evidence>
<evidence type="ECO:0000313" key="2">
    <source>
        <dbReference type="Proteomes" id="UP000271162"/>
    </source>
</evidence>